<organism evidence="1 2">
    <name type="scientific">Gulo gulo</name>
    <name type="common">Wolverine</name>
    <name type="synonym">Gluton</name>
    <dbReference type="NCBI Taxonomy" id="48420"/>
    <lineage>
        <taxon>Eukaryota</taxon>
        <taxon>Metazoa</taxon>
        <taxon>Chordata</taxon>
        <taxon>Craniata</taxon>
        <taxon>Vertebrata</taxon>
        <taxon>Euteleostomi</taxon>
        <taxon>Mammalia</taxon>
        <taxon>Eutheria</taxon>
        <taxon>Laurasiatheria</taxon>
        <taxon>Carnivora</taxon>
        <taxon>Caniformia</taxon>
        <taxon>Musteloidea</taxon>
        <taxon>Mustelidae</taxon>
        <taxon>Guloninae</taxon>
        <taxon>Gulo</taxon>
    </lineage>
</organism>
<sequence length="18" mass="2184">MQLRVTTYSRQGLRITFI</sequence>
<name>A0A9X9PV28_GULGU</name>
<dbReference type="Proteomes" id="UP000269945">
    <property type="component" value="Unassembled WGS sequence"/>
</dbReference>
<dbReference type="AlphaFoldDB" id="A0A9X9PV28"/>
<reference evidence="1 2" key="1">
    <citation type="submission" date="2018-10" db="EMBL/GenBank/DDBJ databases">
        <authorList>
            <person name="Ekblom R."/>
            <person name="Jareborg N."/>
        </authorList>
    </citation>
    <scope>NUCLEOTIDE SEQUENCE [LARGE SCALE GENOMIC DNA]</scope>
    <source>
        <tissue evidence="1">Muscle</tissue>
    </source>
</reference>
<evidence type="ECO:0000313" key="1">
    <source>
        <dbReference type="EMBL" id="VCW67481.1"/>
    </source>
</evidence>
<accession>A0A9X9PV28</accession>
<evidence type="ECO:0000313" key="2">
    <source>
        <dbReference type="Proteomes" id="UP000269945"/>
    </source>
</evidence>
<comment type="caution">
    <text evidence="1">The sequence shown here is derived from an EMBL/GenBank/DDBJ whole genome shotgun (WGS) entry which is preliminary data.</text>
</comment>
<proteinExistence type="predicted"/>
<gene>
    <name evidence="1" type="ORF">BN2614_LOCUS3</name>
</gene>
<keyword evidence="2" id="KW-1185">Reference proteome</keyword>
<dbReference type="EMBL" id="CYRY02002758">
    <property type="protein sequence ID" value="VCW67481.1"/>
    <property type="molecule type" value="Genomic_DNA"/>
</dbReference>
<protein>
    <submittedName>
        <fullName evidence="1">Uncharacterized protein</fullName>
    </submittedName>
</protein>